<dbReference type="PANTHER" id="PTHR31157">
    <property type="entry name" value="SCP DOMAIN-CONTAINING PROTEIN"/>
    <property type="match status" value="1"/>
</dbReference>
<dbReference type="Pfam" id="PF00188">
    <property type="entry name" value="CAP"/>
    <property type="match status" value="1"/>
</dbReference>
<organism evidence="3 4">
    <name type="scientific">Oceanitalea stevensii</name>
    <dbReference type="NCBI Taxonomy" id="2763072"/>
    <lineage>
        <taxon>Bacteria</taxon>
        <taxon>Bacillati</taxon>
        <taxon>Actinomycetota</taxon>
        <taxon>Actinomycetes</taxon>
        <taxon>Micrococcales</taxon>
        <taxon>Bogoriellaceae</taxon>
        <taxon>Georgenia</taxon>
    </lineage>
</organism>
<feature type="chain" id="PRO_5046108575" description="SCP domain-containing protein" evidence="1">
    <location>
        <begin position="25"/>
        <end position="401"/>
    </location>
</feature>
<dbReference type="RefSeq" id="WP_251840218.1">
    <property type="nucleotide sequence ID" value="NZ_JACSPO010000007.1"/>
</dbReference>
<keyword evidence="1" id="KW-0732">Signal</keyword>
<proteinExistence type="predicted"/>
<feature type="signal peptide" evidence="1">
    <location>
        <begin position="1"/>
        <end position="24"/>
    </location>
</feature>
<dbReference type="InterPro" id="IPR014044">
    <property type="entry name" value="CAP_dom"/>
</dbReference>
<dbReference type="InterPro" id="IPR035940">
    <property type="entry name" value="CAP_sf"/>
</dbReference>
<feature type="domain" description="SCP" evidence="2">
    <location>
        <begin position="280"/>
        <end position="391"/>
    </location>
</feature>
<sequence>MATRRRTAVAAGLALALLTTAAPAAGKGAEIEGEGDRYHVTNGWAGVTHLSFVYGRDDDRVYVGNWNGRGTDTLAVRRGATYHFRNSLSGGQADAVVTYGRTGDDVLMGDWDGDGVDTPVVRRGNVYHVKNSLRGGDADEVITYGRRDDDVLIGDWDGDGVDTLGVRRGNVYHLKNTISGGDADSVVTYGRAEDEVLVGDWDGRRGDTLGIRRGDVFHIKNAIRGGDADTVMAFGRETDAVLVGDWDGNGTDTIGLRSTEAYPSAPPVGSMQEYDERMIEMINAERLSRGIGPVRAWPQLRAAAVRQSQAMVRLGRIQHASWDTISSEARAAGCTPASEHIVRTWQQPGESPDPRAAMDWYMGSEVHRSGILNPEYRYVATGSVESGRYAYNTQRFSRACS</sequence>
<dbReference type="CDD" id="cd05379">
    <property type="entry name" value="CAP_bacterial"/>
    <property type="match status" value="1"/>
</dbReference>
<gene>
    <name evidence="3" type="ORF">H9624_12405</name>
</gene>
<evidence type="ECO:0000259" key="2">
    <source>
        <dbReference type="Pfam" id="PF00188"/>
    </source>
</evidence>
<dbReference type="Gene3D" id="3.40.33.10">
    <property type="entry name" value="CAP"/>
    <property type="match status" value="1"/>
</dbReference>
<dbReference type="PANTHER" id="PTHR31157:SF1">
    <property type="entry name" value="SCP DOMAIN-CONTAINING PROTEIN"/>
    <property type="match status" value="1"/>
</dbReference>
<evidence type="ECO:0000313" key="4">
    <source>
        <dbReference type="Proteomes" id="UP000661894"/>
    </source>
</evidence>
<evidence type="ECO:0000256" key="1">
    <source>
        <dbReference type="SAM" id="SignalP"/>
    </source>
</evidence>
<accession>A0ABR8Z5N4</accession>
<keyword evidence="4" id="KW-1185">Reference proteome</keyword>
<dbReference type="SUPFAM" id="SSF55797">
    <property type="entry name" value="PR-1-like"/>
    <property type="match status" value="1"/>
</dbReference>
<reference evidence="3 4" key="1">
    <citation type="submission" date="2020-08" db="EMBL/GenBank/DDBJ databases">
        <title>A Genomic Blueprint of the Chicken Gut Microbiome.</title>
        <authorList>
            <person name="Gilroy R."/>
            <person name="Ravi A."/>
            <person name="Getino M."/>
            <person name="Pursley I."/>
            <person name="Horton D.L."/>
            <person name="Alikhan N.-F."/>
            <person name="Baker D."/>
            <person name="Gharbi K."/>
            <person name="Hall N."/>
            <person name="Watson M."/>
            <person name="Adriaenssens E.M."/>
            <person name="Foster-Nyarko E."/>
            <person name="Jarju S."/>
            <person name="Secka A."/>
            <person name="Antonio M."/>
            <person name="Oren A."/>
            <person name="Chaudhuri R."/>
            <person name="La Ragione R.M."/>
            <person name="Hildebrand F."/>
            <person name="Pallen M.J."/>
        </authorList>
    </citation>
    <scope>NUCLEOTIDE SEQUENCE [LARGE SCALE GENOMIC DNA]</scope>
    <source>
        <strain evidence="3 4">Sa1BUA1</strain>
    </source>
</reference>
<evidence type="ECO:0000313" key="3">
    <source>
        <dbReference type="EMBL" id="MBD8063119.1"/>
    </source>
</evidence>
<name>A0ABR8Z5N4_9MICO</name>
<comment type="caution">
    <text evidence="3">The sequence shown here is derived from an EMBL/GenBank/DDBJ whole genome shotgun (WGS) entry which is preliminary data.</text>
</comment>
<dbReference type="EMBL" id="JACSPO010000007">
    <property type="protein sequence ID" value="MBD8063119.1"/>
    <property type="molecule type" value="Genomic_DNA"/>
</dbReference>
<dbReference type="Proteomes" id="UP000661894">
    <property type="component" value="Unassembled WGS sequence"/>
</dbReference>
<protein>
    <recommendedName>
        <fullName evidence="2">SCP domain-containing protein</fullName>
    </recommendedName>
</protein>